<protein>
    <submittedName>
        <fullName evidence="1">Oidioi.mRNA.OKI2018_I69.chr1.g3779.t2.cds</fullName>
    </submittedName>
</protein>
<sequence length="163" mass="19276">MKKEVEKIIDAPEQQRRIDLLEMENQRLRDNPKNNRFERNRLSMEESLKLMNKGSEVQRAAAFIHDAYGMFLHKECKSGMYKLNSLAVELRDGHKYHEDVKPQIRKKLATLVSEVRADVWLWKTYINEEASSNHQCIVCTTLGDLYDEKYSLFDPNNDDSYIY</sequence>
<name>A0ABN7T4D8_OIKDI</name>
<gene>
    <name evidence="1" type="ORF">OKIOD_LOCUS12544</name>
</gene>
<reference evidence="1 2" key="1">
    <citation type="submission" date="2021-04" db="EMBL/GenBank/DDBJ databases">
        <authorList>
            <person name="Bliznina A."/>
        </authorList>
    </citation>
    <scope>NUCLEOTIDE SEQUENCE [LARGE SCALE GENOMIC DNA]</scope>
</reference>
<keyword evidence="2" id="KW-1185">Reference proteome</keyword>
<dbReference type="EMBL" id="OU015566">
    <property type="protein sequence ID" value="CAG5108405.1"/>
    <property type="molecule type" value="Genomic_DNA"/>
</dbReference>
<organism evidence="1 2">
    <name type="scientific">Oikopleura dioica</name>
    <name type="common">Tunicate</name>
    <dbReference type="NCBI Taxonomy" id="34765"/>
    <lineage>
        <taxon>Eukaryota</taxon>
        <taxon>Metazoa</taxon>
        <taxon>Chordata</taxon>
        <taxon>Tunicata</taxon>
        <taxon>Appendicularia</taxon>
        <taxon>Copelata</taxon>
        <taxon>Oikopleuridae</taxon>
        <taxon>Oikopleura</taxon>
    </lineage>
</organism>
<evidence type="ECO:0000313" key="2">
    <source>
        <dbReference type="Proteomes" id="UP001158576"/>
    </source>
</evidence>
<proteinExistence type="predicted"/>
<evidence type="ECO:0000313" key="1">
    <source>
        <dbReference type="EMBL" id="CAG5108405.1"/>
    </source>
</evidence>
<accession>A0ABN7T4D8</accession>
<dbReference type="Proteomes" id="UP001158576">
    <property type="component" value="Chromosome 1"/>
</dbReference>